<keyword evidence="1" id="KW-0812">Transmembrane</keyword>
<name>A0A0H5P279_NOCFR</name>
<geneLocation type="plasmid" evidence="2">
    <name>2</name>
</geneLocation>
<keyword evidence="1" id="KW-0472">Membrane</keyword>
<proteinExistence type="predicted"/>
<keyword evidence="2" id="KW-0614">Plasmid</keyword>
<evidence type="ECO:0000313" key="3">
    <source>
        <dbReference type="Proteomes" id="UP000057820"/>
    </source>
</evidence>
<organism evidence="2 3">
    <name type="scientific">Nocardia farcinica</name>
    <dbReference type="NCBI Taxonomy" id="37329"/>
    <lineage>
        <taxon>Bacteria</taxon>
        <taxon>Bacillati</taxon>
        <taxon>Actinomycetota</taxon>
        <taxon>Actinomycetes</taxon>
        <taxon>Mycobacteriales</taxon>
        <taxon>Nocardiaceae</taxon>
        <taxon>Nocardia</taxon>
    </lineage>
</organism>
<dbReference type="KEGG" id="nfr:ERS450000_04732"/>
<sequence length="74" mass="8033">MVRALAPTRAPHGGICHYIMGMFGNIMFHMFRSMAIICIHISFIVAISFSSAAHNLRAVHRLPGIAGAMPVIVT</sequence>
<keyword evidence="1" id="KW-1133">Transmembrane helix</keyword>
<dbReference type="RefSeq" id="WP_062954234.1">
    <property type="nucleotide sequence ID" value="NZ_CAACYE020000001.1"/>
</dbReference>
<dbReference type="AlphaFoldDB" id="A0A0H5P279"/>
<feature type="transmembrane region" description="Helical" evidence="1">
    <location>
        <begin position="30"/>
        <end position="53"/>
    </location>
</feature>
<evidence type="ECO:0000313" key="2">
    <source>
        <dbReference type="EMBL" id="CRY82000.1"/>
    </source>
</evidence>
<protein>
    <submittedName>
        <fullName evidence="2">Uncharacterized protein</fullName>
    </submittedName>
</protein>
<gene>
    <name evidence="2" type="ORF">ERS450000_04732</name>
</gene>
<reference evidence="3" key="1">
    <citation type="submission" date="2015-03" db="EMBL/GenBank/DDBJ databases">
        <authorList>
            <consortium name="Pathogen Informatics"/>
        </authorList>
    </citation>
    <scope>NUCLEOTIDE SEQUENCE [LARGE SCALE GENOMIC DNA]</scope>
    <source>
        <strain evidence="3">NCTC11134</strain>
        <plasmid evidence="3">2</plasmid>
    </source>
</reference>
<accession>A0A0H5P279</accession>
<dbReference type="EMBL" id="LN868939">
    <property type="protein sequence ID" value="CRY82000.1"/>
    <property type="molecule type" value="Genomic_DNA"/>
</dbReference>
<evidence type="ECO:0000256" key="1">
    <source>
        <dbReference type="SAM" id="Phobius"/>
    </source>
</evidence>
<dbReference type="Proteomes" id="UP000057820">
    <property type="component" value="Plasmid 2"/>
</dbReference>